<name>A0A5M3MRE0_CONPW</name>
<gene>
    <name evidence="1" type="ORF">CONPUDRAFT_54487</name>
</gene>
<reference evidence="2" key="1">
    <citation type="journal article" date="2012" name="Science">
        <title>The Paleozoic origin of enzymatic lignin decomposition reconstructed from 31 fungal genomes.</title>
        <authorList>
            <person name="Floudas D."/>
            <person name="Binder M."/>
            <person name="Riley R."/>
            <person name="Barry K."/>
            <person name="Blanchette R.A."/>
            <person name="Henrissat B."/>
            <person name="Martinez A.T."/>
            <person name="Otillar R."/>
            <person name="Spatafora J.W."/>
            <person name="Yadav J.S."/>
            <person name="Aerts A."/>
            <person name="Benoit I."/>
            <person name="Boyd A."/>
            <person name="Carlson A."/>
            <person name="Copeland A."/>
            <person name="Coutinho P.M."/>
            <person name="de Vries R.P."/>
            <person name="Ferreira P."/>
            <person name="Findley K."/>
            <person name="Foster B."/>
            <person name="Gaskell J."/>
            <person name="Glotzer D."/>
            <person name="Gorecki P."/>
            <person name="Heitman J."/>
            <person name="Hesse C."/>
            <person name="Hori C."/>
            <person name="Igarashi K."/>
            <person name="Jurgens J.A."/>
            <person name="Kallen N."/>
            <person name="Kersten P."/>
            <person name="Kohler A."/>
            <person name="Kuees U."/>
            <person name="Kumar T.K.A."/>
            <person name="Kuo A."/>
            <person name="LaButti K."/>
            <person name="Larrondo L.F."/>
            <person name="Lindquist E."/>
            <person name="Ling A."/>
            <person name="Lombard V."/>
            <person name="Lucas S."/>
            <person name="Lundell T."/>
            <person name="Martin R."/>
            <person name="McLaughlin D.J."/>
            <person name="Morgenstern I."/>
            <person name="Morin E."/>
            <person name="Murat C."/>
            <person name="Nagy L.G."/>
            <person name="Nolan M."/>
            <person name="Ohm R.A."/>
            <person name="Patyshakuliyeva A."/>
            <person name="Rokas A."/>
            <person name="Ruiz-Duenas F.J."/>
            <person name="Sabat G."/>
            <person name="Salamov A."/>
            <person name="Samejima M."/>
            <person name="Schmutz J."/>
            <person name="Slot J.C."/>
            <person name="St John F."/>
            <person name="Stenlid J."/>
            <person name="Sun H."/>
            <person name="Sun S."/>
            <person name="Syed K."/>
            <person name="Tsang A."/>
            <person name="Wiebenga A."/>
            <person name="Young D."/>
            <person name="Pisabarro A."/>
            <person name="Eastwood D.C."/>
            <person name="Martin F."/>
            <person name="Cullen D."/>
            <person name="Grigoriev I.V."/>
            <person name="Hibbett D.S."/>
        </authorList>
    </citation>
    <scope>NUCLEOTIDE SEQUENCE [LARGE SCALE GENOMIC DNA]</scope>
    <source>
        <strain evidence="2">RWD-64-598 SS2</strain>
    </source>
</reference>
<dbReference type="EMBL" id="JH711577">
    <property type="protein sequence ID" value="EIW81723.1"/>
    <property type="molecule type" value="Genomic_DNA"/>
</dbReference>
<dbReference type="KEGG" id="cput:CONPUDRAFT_54487"/>
<keyword evidence="2" id="KW-1185">Reference proteome</keyword>
<proteinExistence type="predicted"/>
<protein>
    <submittedName>
        <fullName evidence="1">Uncharacterized protein</fullName>
    </submittedName>
</protein>
<dbReference type="GeneID" id="19207668"/>
<comment type="caution">
    <text evidence="1">The sequence shown here is derived from an EMBL/GenBank/DDBJ whole genome shotgun (WGS) entry which is preliminary data.</text>
</comment>
<evidence type="ECO:0000313" key="2">
    <source>
        <dbReference type="Proteomes" id="UP000053558"/>
    </source>
</evidence>
<accession>A0A5M3MRE0</accession>
<dbReference type="AlphaFoldDB" id="A0A5M3MRE0"/>
<feature type="non-terminal residue" evidence="1">
    <location>
        <position position="1"/>
    </location>
</feature>
<evidence type="ECO:0000313" key="1">
    <source>
        <dbReference type="EMBL" id="EIW81723.1"/>
    </source>
</evidence>
<dbReference type="RefSeq" id="XP_007767393.1">
    <property type="nucleotide sequence ID" value="XM_007769203.1"/>
</dbReference>
<dbReference type="Proteomes" id="UP000053558">
    <property type="component" value="Unassembled WGS sequence"/>
</dbReference>
<dbReference type="OMA" id="KRMINIA"/>
<dbReference type="OrthoDB" id="3256444at2759"/>
<organism evidence="1 2">
    <name type="scientific">Coniophora puteana (strain RWD-64-598)</name>
    <name type="common">Brown rot fungus</name>
    <dbReference type="NCBI Taxonomy" id="741705"/>
    <lineage>
        <taxon>Eukaryota</taxon>
        <taxon>Fungi</taxon>
        <taxon>Dikarya</taxon>
        <taxon>Basidiomycota</taxon>
        <taxon>Agaricomycotina</taxon>
        <taxon>Agaricomycetes</taxon>
        <taxon>Agaricomycetidae</taxon>
        <taxon>Boletales</taxon>
        <taxon>Coniophorineae</taxon>
        <taxon>Coniophoraceae</taxon>
        <taxon>Coniophora</taxon>
    </lineage>
</organism>
<sequence length="143" mass="16309">TLRRHCAAFHKADYRSWCSKNNFKSMLPDDIEARNTAASLATMTQGSLDGHVRAIEPGEQVVPYSSSLFREAAVDWLTATNQPIRALEHSSFKYMIDVASRATKGLIIPNRRATRGEIILRFKRRMTFLKERLNVSILLIFLL</sequence>